<evidence type="ECO:0000256" key="1">
    <source>
        <dbReference type="SAM" id="Phobius"/>
    </source>
</evidence>
<accession>A0A7W4NVP1</accession>
<dbReference type="EMBL" id="JABEQO010000009">
    <property type="protein sequence ID" value="MBB2164655.1"/>
    <property type="molecule type" value="Genomic_DNA"/>
</dbReference>
<reference evidence="4 5" key="1">
    <citation type="submission" date="2020-04" db="EMBL/GenBank/DDBJ databases">
        <title>Description of novel Gluconacetobacter.</title>
        <authorList>
            <person name="Sombolestani A."/>
        </authorList>
    </citation>
    <scope>NUCLEOTIDE SEQUENCE [LARGE SCALE GENOMIC DNA]</scope>
    <source>
        <strain evidence="3 4">LMG 1728</strain>
        <strain evidence="2 5">LMG 1731</strain>
    </source>
</reference>
<sequence length="227" mass="23541">MQEFQKLITPGHVAGHRTRAALRPFYAPALVSYGAGAILALCAVSGVGGHALTMPTWFDRAFTADQSVYQRAADARAQAALAAAEAREHAAQAQAASAAQASSTSTPAQSAAPAPVAAPAVPVNSPAVAAALAAIGRMTRPETPTQGAVMGHRIDEIMTGLVNDPNPQISSRVTAGYESCGRQRDAMSARLRAAAPDHIVRGSAQLDLLDFNRTCVRDLLAGMTEME</sequence>
<keyword evidence="1" id="KW-1133">Transmembrane helix</keyword>
<name>A0A7W4NVP1_9PROT</name>
<evidence type="ECO:0000313" key="4">
    <source>
        <dbReference type="Proteomes" id="UP000540490"/>
    </source>
</evidence>
<evidence type="ECO:0000313" key="5">
    <source>
        <dbReference type="Proteomes" id="UP000561077"/>
    </source>
</evidence>
<protein>
    <submittedName>
        <fullName evidence="2">Uncharacterized protein</fullName>
    </submittedName>
</protein>
<keyword evidence="4" id="KW-1185">Reference proteome</keyword>
<feature type="transmembrane region" description="Helical" evidence="1">
    <location>
        <begin position="30"/>
        <end position="52"/>
    </location>
</feature>
<gene>
    <name evidence="3" type="ORF">HLH25_09065</name>
    <name evidence="2" type="ORF">HLH26_08885</name>
</gene>
<proteinExistence type="predicted"/>
<dbReference type="AlphaFoldDB" id="A0A7W4NVP1"/>
<organism evidence="2 5">
    <name type="scientific">Gluconacetobacter dulcium</name>
    <dbReference type="NCBI Taxonomy" id="2729096"/>
    <lineage>
        <taxon>Bacteria</taxon>
        <taxon>Pseudomonadati</taxon>
        <taxon>Pseudomonadota</taxon>
        <taxon>Alphaproteobacteria</taxon>
        <taxon>Acetobacterales</taxon>
        <taxon>Acetobacteraceae</taxon>
        <taxon>Gluconacetobacter</taxon>
    </lineage>
</organism>
<comment type="caution">
    <text evidence="2">The sequence shown here is derived from an EMBL/GenBank/DDBJ whole genome shotgun (WGS) entry which is preliminary data.</text>
</comment>
<dbReference type="EMBL" id="JABEQN010000009">
    <property type="protein sequence ID" value="MBB2193791.1"/>
    <property type="molecule type" value="Genomic_DNA"/>
</dbReference>
<dbReference type="Proteomes" id="UP000561077">
    <property type="component" value="Unassembled WGS sequence"/>
</dbReference>
<dbReference type="Proteomes" id="UP000540490">
    <property type="component" value="Unassembled WGS sequence"/>
</dbReference>
<keyword evidence="1" id="KW-0472">Membrane</keyword>
<evidence type="ECO:0000313" key="3">
    <source>
        <dbReference type="EMBL" id="MBB2193791.1"/>
    </source>
</evidence>
<evidence type="ECO:0000313" key="2">
    <source>
        <dbReference type="EMBL" id="MBB2164655.1"/>
    </source>
</evidence>
<keyword evidence="1" id="KW-0812">Transmembrane</keyword>
<dbReference type="RefSeq" id="WP_182973758.1">
    <property type="nucleotide sequence ID" value="NZ_JABEQN010000009.1"/>
</dbReference>